<evidence type="ECO:0000313" key="2">
    <source>
        <dbReference type="Proteomes" id="UP000550729"/>
    </source>
</evidence>
<evidence type="ECO:0000313" key="1">
    <source>
        <dbReference type="EMBL" id="NMO00360.1"/>
    </source>
</evidence>
<dbReference type="AlphaFoldDB" id="A0A848KPV1"/>
<gene>
    <name evidence="1" type="ORF">HH308_03925</name>
</gene>
<proteinExistence type="predicted"/>
<comment type="caution">
    <text evidence="1">The sequence shown here is derived from an EMBL/GenBank/DDBJ whole genome shotgun (WGS) entry which is preliminary data.</text>
</comment>
<dbReference type="RefSeq" id="WP_170192865.1">
    <property type="nucleotide sequence ID" value="NZ_JABBNB010000003.1"/>
</dbReference>
<organism evidence="1 2">
    <name type="scientific">Gordonia asplenii</name>
    <dbReference type="NCBI Taxonomy" id="2725283"/>
    <lineage>
        <taxon>Bacteria</taxon>
        <taxon>Bacillati</taxon>
        <taxon>Actinomycetota</taxon>
        <taxon>Actinomycetes</taxon>
        <taxon>Mycobacteriales</taxon>
        <taxon>Gordoniaceae</taxon>
        <taxon>Gordonia</taxon>
    </lineage>
</organism>
<name>A0A848KPV1_9ACTN</name>
<keyword evidence="2" id="KW-1185">Reference proteome</keyword>
<sequence>MGISEGTGAVDELAARLLDAQVAFARQQLLASTAFETVVTEEVDAFLDLTGELTLAEAVTAQQISDVARKYAVQIPVEGAIPELVGEIAARIYRHRANDDTAFGDVVDARSVEQLLTGAAQLHLTQRLIRLILESPVTVDACVEVVQRAVATSMSESAHGDGLGRRGLSEVLRRRLARAAEPALPVIESGVDRLTRTGARFVLRGNRDATDEALLESVRELVRQRTDDVVGSYRDLVTESDLEDIVVLAFEFWRTFRDTDYFGVMLDEGIAHVFDKYGDTPLAELLSELGIERADLIEEARRFGPSVLATLDERGYLDQVFRRRLAPFYASSAFSEAVSG</sequence>
<protein>
    <submittedName>
        <fullName evidence="1">Uncharacterized protein</fullName>
    </submittedName>
</protein>
<reference evidence="1 2" key="1">
    <citation type="submission" date="2020-04" db="EMBL/GenBank/DDBJ databases">
        <title>Gordonia sp. nov. TBRC 11910.</title>
        <authorList>
            <person name="Suriyachadkun C."/>
        </authorList>
    </citation>
    <scope>NUCLEOTIDE SEQUENCE [LARGE SCALE GENOMIC DNA]</scope>
    <source>
        <strain evidence="1 2">TBRC 11910</strain>
    </source>
</reference>
<dbReference type="EMBL" id="JABBNB010000003">
    <property type="protein sequence ID" value="NMO00360.1"/>
    <property type="molecule type" value="Genomic_DNA"/>
</dbReference>
<dbReference type="Proteomes" id="UP000550729">
    <property type="component" value="Unassembled WGS sequence"/>
</dbReference>
<accession>A0A848KPV1</accession>